<evidence type="ECO:0000313" key="5">
    <source>
        <dbReference type="Proteomes" id="UP000248410"/>
    </source>
</evidence>
<dbReference type="GO" id="GO:0006631">
    <property type="term" value="P:fatty acid metabolic process"/>
    <property type="evidence" value="ECO:0007669"/>
    <property type="project" value="InterPro"/>
</dbReference>
<dbReference type="EMBL" id="CP029288">
    <property type="protein sequence ID" value="AWR96569.1"/>
    <property type="molecule type" value="Genomic_DNA"/>
</dbReference>
<dbReference type="OrthoDB" id="39812at2157"/>
<dbReference type="PANTHER" id="PTHR48075">
    <property type="entry name" value="3-HYDROXYACYL-COA DEHYDROGENASE FAMILY PROTEIN"/>
    <property type="match status" value="1"/>
</dbReference>
<dbReference type="Pfam" id="PF00725">
    <property type="entry name" value="3HCDH"/>
    <property type="match status" value="2"/>
</dbReference>
<sequence>MKFAVVGSGTMGHGIAEVLAIKGFEVKMIDISWEILNKAKARMEDSLKKFYEKGIIHEDPSKIMERVSMSVSYDVANDIDFAIEAVPESIDLKRKVFQSLDSIAPSHAVLASNTSSIPISDIAEITNRKDKVIGMHFFNPPQIMKLVEVIPSKYTSKDTIDRTVELAKTLGKVPVKLSIEVPGFIGNRIYLRLLQEACREVESGEATIEEVDSAARYKLNLPMGIFELADYVGIDVSVDLWNVIVNRGATDVKCNLFKEKMKNNELGVKTGKGFYIYPSPGKYSKVKLPENSKVDPARLISLAVNEGCWLIENNIVTHKDIDDVMRYGYNFPKGLMEMADELGLDKILQNLKDISSKGYTAYIPQKLLEKMVSEGDLGKKTKRGFYIYT</sequence>
<dbReference type="SUPFAM" id="SSF48179">
    <property type="entry name" value="6-phosphogluconate dehydrogenase C-terminal domain-like"/>
    <property type="match status" value="2"/>
</dbReference>
<dbReference type="PANTHER" id="PTHR48075:SF5">
    <property type="entry name" value="3-HYDROXYBUTYRYL-COA DEHYDROGENASE"/>
    <property type="match status" value="1"/>
</dbReference>
<dbReference type="Pfam" id="PF02737">
    <property type="entry name" value="3HCDH_N"/>
    <property type="match status" value="1"/>
</dbReference>
<organism evidence="4 5">
    <name type="scientific">Acidianus sulfidivorans JP7</name>
    <dbReference type="NCBI Taxonomy" id="619593"/>
    <lineage>
        <taxon>Archaea</taxon>
        <taxon>Thermoproteota</taxon>
        <taxon>Thermoprotei</taxon>
        <taxon>Sulfolobales</taxon>
        <taxon>Sulfolobaceae</taxon>
        <taxon>Acidianus</taxon>
    </lineage>
</organism>
<dbReference type="FunFam" id="3.40.50.720:FF:000009">
    <property type="entry name" value="Fatty oxidation complex, alpha subunit"/>
    <property type="match status" value="1"/>
</dbReference>
<protein>
    <submittedName>
        <fullName evidence="4">3-hydroxybutyryl-CoA dehydrogenase</fullName>
    </submittedName>
</protein>
<evidence type="ECO:0000256" key="1">
    <source>
        <dbReference type="ARBA" id="ARBA00023002"/>
    </source>
</evidence>
<dbReference type="InterPro" id="IPR013328">
    <property type="entry name" value="6PGD_dom2"/>
</dbReference>
<evidence type="ECO:0000259" key="2">
    <source>
        <dbReference type="Pfam" id="PF00725"/>
    </source>
</evidence>
<dbReference type="InterPro" id="IPR036291">
    <property type="entry name" value="NAD(P)-bd_dom_sf"/>
</dbReference>
<dbReference type="Gene3D" id="1.10.1040.10">
    <property type="entry name" value="N-(1-d-carboxylethyl)-l-norvaline Dehydrogenase, domain 2"/>
    <property type="match status" value="2"/>
</dbReference>
<feature type="domain" description="3-hydroxyacyl-CoA dehydrogenase C-terminal" evidence="2">
    <location>
        <begin position="183"/>
        <end position="277"/>
    </location>
</feature>
<dbReference type="GeneID" id="36836849"/>
<keyword evidence="1" id="KW-0560">Oxidoreductase</keyword>
<name>A0A2U9IKL5_9CREN</name>
<evidence type="ECO:0000313" key="4">
    <source>
        <dbReference type="EMBL" id="AWR96569.1"/>
    </source>
</evidence>
<dbReference type="InterPro" id="IPR006108">
    <property type="entry name" value="3HC_DH_C"/>
</dbReference>
<dbReference type="GO" id="GO:0016616">
    <property type="term" value="F:oxidoreductase activity, acting on the CH-OH group of donors, NAD or NADP as acceptor"/>
    <property type="evidence" value="ECO:0007669"/>
    <property type="project" value="InterPro"/>
</dbReference>
<dbReference type="AlphaFoldDB" id="A0A2U9IKL5"/>
<accession>A0A2U9IKL5</accession>
<reference evidence="4 5" key="1">
    <citation type="submission" date="2018-05" db="EMBL/GenBank/DDBJ databases">
        <title>Complete Genome Sequences of Extremely Thermoacidophilic, Metal-Mobilizing Type-Strain Members of the Archaeal Family Sulfolobaceae: Acidianus brierleyi DSM-1651T, Acidianus sulfidivorans DSM-18786T, Metallosphaera hakonensis DSM-7519T, and Metallosphaera prunae DSM-10039T.</title>
        <authorList>
            <person name="Counts J.A."/>
            <person name="Kelly R.M."/>
        </authorList>
    </citation>
    <scope>NUCLEOTIDE SEQUENCE [LARGE SCALE GENOMIC DNA]</scope>
    <source>
        <strain evidence="4 5">JP7</strain>
    </source>
</reference>
<keyword evidence="5" id="KW-1185">Reference proteome</keyword>
<dbReference type="RefSeq" id="WP_110379459.1">
    <property type="nucleotide sequence ID" value="NZ_CP029288.2"/>
</dbReference>
<dbReference type="InterPro" id="IPR008927">
    <property type="entry name" value="6-PGluconate_DH-like_C_sf"/>
</dbReference>
<dbReference type="GO" id="GO:0070403">
    <property type="term" value="F:NAD+ binding"/>
    <property type="evidence" value="ECO:0007669"/>
    <property type="project" value="InterPro"/>
</dbReference>
<gene>
    <name evidence="4" type="ORF">DFR86_02730</name>
</gene>
<dbReference type="Proteomes" id="UP000248410">
    <property type="component" value="Chromosome"/>
</dbReference>
<dbReference type="InterPro" id="IPR006176">
    <property type="entry name" value="3-OHacyl-CoA_DH_NAD-bd"/>
</dbReference>
<dbReference type="Gene3D" id="3.40.50.720">
    <property type="entry name" value="NAD(P)-binding Rossmann-like Domain"/>
    <property type="match status" value="1"/>
</dbReference>
<evidence type="ECO:0000259" key="3">
    <source>
        <dbReference type="Pfam" id="PF02737"/>
    </source>
</evidence>
<dbReference type="KEGG" id="asul:DFR86_02730"/>
<feature type="domain" description="3-hydroxyacyl-CoA dehydrogenase C-terminal" evidence="2">
    <location>
        <begin position="298"/>
        <end position="388"/>
    </location>
</feature>
<proteinExistence type="predicted"/>
<dbReference type="SUPFAM" id="SSF51735">
    <property type="entry name" value="NAD(P)-binding Rossmann-fold domains"/>
    <property type="match status" value="1"/>
</dbReference>
<feature type="domain" description="3-hydroxyacyl-CoA dehydrogenase NAD binding" evidence="3">
    <location>
        <begin position="3"/>
        <end position="177"/>
    </location>
</feature>